<dbReference type="Pfam" id="PF23030">
    <property type="entry name" value="SCAF11-like_C"/>
    <property type="match status" value="1"/>
</dbReference>
<dbReference type="InterPro" id="IPR052650">
    <property type="entry name" value="Zinc_finger_CCCH"/>
</dbReference>
<feature type="compositionally biased region" description="Basic and acidic residues" evidence="5">
    <location>
        <begin position="161"/>
        <end position="172"/>
    </location>
</feature>
<feature type="compositionally biased region" description="Polar residues" evidence="5">
    <location>
        <begin position="173"/>
        <end position="184"/>
    </location>
</feature>
<dbReference type="AlphaFoldDB" id="A0A9J5W9K4"/>
<evidence type="ECO:0000313" key="8">
    <source>
        <dbReference type="Proteomes" id="UP000824120"/>
    </source>
</evidence>
<evidence type="ECO:0000259" key="6">
    <source>
        <dbReference type="PROSITE" id="PS50103"/>
    </source>
</evidence>
<dbReference type="PANTHER" id="PTHR36886:SF12">
    <property type="entry name" value="C3H1-TYPE DOMAIN-CONTAINING PROTEIN"/>
    <property type="match status" value="1"/>
</dbReference>
<feature type="compositionally biased region" description="Basic and acidic residues" evidence="5">
    <location>
        <begin position="286"/>
        <end position="301"/>
    </location>
</feature>
<reference evidence="7 8" key="1">
    <citation type="submission" date="2020-09" db="EMBL/GenBank/DDBJ databases">
        <title>De no assembly of potato wild relative species, Solanum commersonii.</title>
        <authorList>
            <person name="Cho K."/>
        </authorList>
    </citation>
    <scope>NUCLEOTIDE SEQUENCE [LARGE SCALE GENOMIC DNA]</scope>
    <source>
        <strain evidence="7">LZ3.2</strain>
        <tissue evidence="7">Leaf</tissue>
    </source>
</reference>
<evidence type="ECO:0000256" key="1">
    <source>
        <dbReference type="ARBA" id="ARBA00022723"/>
    </source>
</evidence>
<keyword evidence="3 4" id="KW-0862">Zinc</keyword>
<keyword evidence="1 4" id="KW-0479">Metal-binding</keyword>
<feature type="domain" description="C3H1-type" evidence="6">
    <location>
        <begin position="104"/>
        <end position="131"/>
    </location>
</feature>
<name>A0A9J5W9K4_SOLCO</name>
<dbReference type="PANTHER" id="PTHR36886">
    <property type="entry name" value="PROTEIN FRIGIDA-ESSENTIAL 1"/>
    <property type="match status" value="1"/>
</dbReference>
<dbReference type="EMBL" id="JACXVP010000012">
    <property type="protein sequence ID" value="KAG5571999.1"/>
    <property type="molecule type" value="Genomic_DNA"/>
</dbReference>
<evidence type="ECO:0000256" key="4">
    <source>
        <dbReference type="PROSITE-ProRule" id="PRU00723"/>
    </source>
</evidence>
<proteinExistence type="predicted"/>
<feature type="region of interest" description="Disordered" evidence="5">
    <location>
        <begin position="268"/>
        <end position="321"/>
    </location>
</feature>
<dbReference type="InterPro" id="IPR057031">
    <property type="entry name" value="SFR19-like_C"/>
</dbReference>
<dbReference type="InterPro" id="IPR000571">
    <property type="entry name" value="Znf_CCCH"/>
</dbReference>
<dbReference type="Proteomes" id="UP000824120">
    <property type="component" value="Chromosome 12"/>
</dbReference>
<feature type="compositionally biased region" description="Basic and acidic residues" evidence="5">
    <location>
        <begin position="141"/>
        <end position="152"/>
    </location>
</feature>
<evidence type="ECO:0000313" key="7">
    <source>
        <dbReference type="EMBL" id="KAG5571999.1"/>
    </source>
</evidence>
<gene>
    <name evidence="7" type="ORF">H5410_061765</name>
</gene>
<evidence type="ECO:0000256" key="3">
    <source>
        <dbReference type="ARBA" id="ARBA00022833"/>
    </source>
</evidence>
<dbReference type="InterPro" id="IPR036855">
    <property type="entry name" value="Znf_CCCH_sf"/>
</dbReference>
<evidence type="ECO:0000256" key="5">
    <source>
        <dbReference type="SAM" id="MobiDB-lite"/>
    </source>
</evidence>
<feature type="region of interest" description="Disordered" evidence="5">
    <location>
        <begin position="139"/>
        <end position="184"/>
    </location>
</feature>
<dbReference type="PROSITE" id="PS50103">
    <property type="entry name" value="ZF_C3H1"/>
    <property type="match status" value="1"/>
</dbReference>
<accession>A0A9J5W9K4</accession>
<feature type="compositionally biased region" description="Basic and acidic residues" evidence="5">
    <location>
        <begin position="309"/>
        <end position="319"/>
    </location>
</feature>
<evidence type="ECO:0000256" key="2">
    <source>
        <dbReference type="ARBA" id="ARBA00022771"/>
    </source>
</evidence>
<feature type="zinc finger region" description="C3H1-type" evidence="4">
    <location>
        <begin position="104"/>
        <end position="131"/>
    </location>
</feature>
<protein>
    <recommendedName>
        <fullName evidence="6">C3H1-type domain-containing protein</fullName>
    </recommendedName>
</protein>
<dbReference type="Pfam" id="PF18345">
    <property type="entry name" value="zf_CCCH_4"/>
    <property type="match status" value="1"/>
</dbReference>
<dbReference type="Gene3D" id="4.10.1000.10">
    <property type="entry name" value="Zinc finger, CCCH-type"/>
    <property type="match status" value="1"/>
</dbReference>
<dbReference type="OrthoDB" id="1935339at2759"/>
<dbReference type="GO" id="GO:0008270">
    <property type="term" value="F:zinc ion binding"/>
    <property type="evidence" value="ECO:0007669"/>
    <property type="project" value="UniProtKB-KW"/>
</dbReference>
<dbReference type="SUPFAM" id="SSF90229">
    <property type="entry name" value="CCCH zinc finger"/>
    <property type="match status" value="1"/>
</dbReference>
<comment type="caution">
    <text evidence="7">The sequence shown here is derived from an EMBL/GenBank/DDBJ whole genome shotgun (WGS) entry which is preliminary data.</text>
</comment>
<keyword evidence="2 4" id="KW-0863">Zinc-finger</keyword>
<organism evidence="7 8">
    <name type="scientific">Solanum commersonii</name>
    <name type="common">Commerson's wild potato</name>
    <name type="synonym">Commerson's nightshade</name>
    <dbReference type="NCBI Taxonomy" id="4109"/>
    <lineage>
        <taxon>Eukaryota</taxon>
        <taxon>Viridiplantae</taxon>
        <taxon>Streptophyta</taxon>
        <taxon>Embryophyta</taxon>
        <taxon>Tracheophyta</taxon>
        <taxon>Spermatophyta</taxon>
        <taxon>Magnoliopsida</taxon>
        <taxon>eudicotyledons</taxon>
        <taxon>Gunneridae</taxon>
        <taxon>Pentapetalae</taxon>
        <taxon>asterids</taxon>
        <taxon>lamiids</taxon>
        <taxon>Solanales</taxon>
        <taxon>Solanaceae</taxon>
        <taxon>Solanoideae</taxon>
        <taxon>Solaneae</taxon>
        <taxon>Solanum</taxon>
    </lineage>
</organism>
<sequence>MMTHQVFMTGHKIMYSLGFEVEKEPQDWITMLLVLNMQMLTRVRALPVTNSRRCIERIRPSGQRQDAEKLTHFSGKKAIGDLKKTSPRLDVLKTKKRSVVDSMDRFAMRCKFFARGWCIKGDSCRFLHTKQNVTSHVTRKIPHDKGLEEKSLLDGSSHSGENLRLRGGEDSLHTNSQLGYTSKSPAFPSSIAGYSWNNDSSQDTRYSSDYTTSDDWEPSVPFRSSFLLSQMIGYPKSILYDGIRDSIDQSNVGDGSFSILTKHMQANADPASTGTNKVKISGHSDILPEKDLPSDDTEVSHQENMNTSSKEDKHLESERLTSGNEIDIDNKCVNTESTVLKNFHAALVEFVKELLRPTWNEGFISKDAYKKVVKKTVDKVENSLHPNQIPNTAESTEDYFDLSLPKLTNTIEAYVEKYGNIK</sequence>
<keyword evidence="8" id="KW-1185">Reference proteome</keyword>